<dbReference type="OrthoDB" id="7820688at2"/>
<keyword evidence="3" id="KW-1185">Reference proteome</keyword>
<dbReference type="EMBL" id="SLWW01000019">
    <property type="protein sequence ID" value="TCO69008.1"/>
    <property type="molecule type" value="Genomic_DNA"/>
</dbReference>
<evidence type="ECO:0000313" key="2">
    <source>
        <dbReference type="EMBL" id="TCO69008.1"/>
    </source>
</evidence>
<sequence length="835" mass="89125">MSTTLENVVLSGALKPQDGHRESPTEDQATSDLEIRGGVPAPRDRGHHDYGQTIQHNAERRSDLRTLRYQVNDGAIRPSDYSRYMIRTTGDLTVSLGRTIEVPADQRHPELGARVREADVEVIIYHASDANISWPSNVVWGRVGYTLTPDNPATADTDETALAEVAGPPPNPRAAGTADRFTLRYNERTAEWWAIATHTGVASADPDDAADDATDPEPDPEDPGEDGTAEPGDTEHIYFDPETGEPMATVQPGGWSGDLLAVHPGAVSVSDDCGATWTKYNDAPGSPLSVSAQRSSTVIASGGKAYRSVNYQDWTPLQLESEFTAEVPLVNGDFETGGLDGWTLVAGDEPRVLDTSQPPQRPGSSHYLSRDWVVFTDGEFELEQNVVIPSNGVVQLSADLFAEPGAIATVELLGRSTLPVIHGSPQFSGGVAAGFATAPTGETLDLHHTGGSLAGVAGGVNGGDGTRTFEVRYAETSEIYNRPIALYFGDIDDHEMVEVDTADILGYDFGDSQYLSANIVGSKTRFTSSRDNEGPLAIIFRNGNISFYLDLILSVVGLGGTPPQFEGLSAESTIISASNAGSGDWLNVVKSAPAESGEAVIRIRGEGSPANVYFDNIRLSLVSQRDETATAVARDLDGRRHIIATNTSLHMQDSGLPEYLAPVPFPSAFLAAAHGDTILLSDGVKVAISDDDGQTWATHVPAAGVSQLFAAPRPLAVLSSGAVVSVETDALTVLSTRAAGAWVAWDARRQRWVAVEPGGAVSQSPDLEIWSDPGVFPSQPSDTVAGERRILATDIGRYIGWLDEVRDLFHADRPIDQWSLSPSLTAPILHLVEIK</sequence>
<evidence type="ECO:0000313" key="3">
    <source>
        <dbReference type="Proteomes" id="UP000295142"/>
    </source>
</evidence>
<comment type="caution">
    <text evidence="2">The sequence shown here is derived from an EMBL/GenBank/DDBJ whole genome shotgun (WGS) entry which is preliminary data.</text>
</comment>
<organism evidence="2 3">
    <name type="scientific">Rhodovulum euryhalinum</name>
    <dbReference type="NCBI Taxonomy" id="35805"/>
    <lineage>
        <taxon>Bacteria</taxon>
        <taxon>Pseudomonadati</taxon>
        <taxon>Pseudomonadota</taxon>
        <taxon>Alphaproteobacteria</taxon>
        <taxon>Rhodobacterales</taxon>
        <taxon>Paracoccaceae</taxon>
        <taxon>Rhodovulum</taxon>
    </lineage>
</organism>
<evidence type="ECO:0000256" key="1">
    <source>
        <dbReference type="SAM" id="MobiDB-lite"/>
    </source>
</evidence>
<gene>
    <name evidence="2" type="ORF">EV655_1194</name>
</gene>
<feature type="compositionally biased region" description="Acidic residues" evidence="1">
    <location>
        <begin position="205"/>
        <end position="228"/>
    </location>
</feature>
<dbReference type="Proteomes" id="UP000295142">
    <property type="component" value="Unassembled WGS sequence"/>
</dbReference>
<feature type="region of interest" description="Disordered" evidence="1">
    <location>
        <begin position="200"/>
        <end position="255"/>
    </location>
</feature>
<dbReference type="Gene3D" id="2.60.120.260">
    <property type="entry name" value="Galactose-binding domain-like"/>
    <property type="match status" value="1"/>
</dbReference>
<name>A0A4R2KGB3_9RHOB</name>
<dbReference type="AlphaFoldDB" id="A0A4R2KGB3"/>
<accession>A0A4R2KGB3</accession>
<proteinExistence type="predicted"/>
<feature type="region of interest" description="Disordered" evidence="1">
    <location>
        <begin position="1"/>
        <end position="50"/>
    </location>
</feature>
<dbReference type="RefSeq" id="WP_132546560.1">
    <property type="nucleotide sequence ID" value="NZ_SLWW01000019.1"/>
</dbReference>
<reference evidence="2 3" key="1">
    <citation type="submission" date="2019-03" db="EMBL/GenBank/DDBJ databases">
        <title>Genomic Encyclopedia of Type Strains, Phase IV (KMG-IV): sequencing the most valuable type-strain genomes for metagenomic binning, comparative biology and taxonomic classification.</title>
        <authorList>
            <person name="Goeker M."/>
        </authorList>
    </citation>
    <scope>NUCLEOTIDE SEQUENCE [LARGE SCALE GENOMIC DNA]</scope>
    <source>
        <strain evidence="2 3">DSM 4868</strain>
    </source>
</reference>
<protein>
    <submittedName>
        <fullName evidence="2">Uncharacterized protein</fullName>
    </submittedName>
</protein>